<evidence type="ECO:0000313" key="2">
    <source>
        <dbReference type="EMBL" id="KAA0195463.1"/>
    </source>
</evidence>
<reference evidence="2" key="1">
    <citation type="submission" date="2019-05" db="EMBL/GenBank/DDBJ databases">
        <title>Annotation for the trematode Fasciolopsis buski.</title>
        <authorList>
            <person name="Choi Y.-J."/>
        </authorList>
    </citation>
    <scope>NUCLEOTIDE SEQUENCE</scope>
    <source>
        <strain evidence="2">HT</strain>
        <tissue evidence="2">Whole worm</tissue>
    </source>
</reference>
<evidence type="ECO:0000313" key="3">
    <source>
        <dbReference type="Proteomes" id="UP000728185"/>
    </source>
</evidence>
<feature type="non-terminal residue" evidence="2">
    <location>
        <position position="1"/>
    </location>
</feature>
<gene>
    <name evidence="2" type="ORF">FBUS_01830</name>
</gene>
<organism evidence="2 3">
    <name type="scientific">Fasciolopsis buskii</name>
    <dbReference type="NCBI Taxonomy" id="27845"/>
    <lineage>
        <taxon>Eukaryota</taxon>
        <taxon>Metazoa</taxon>
        <taxon>Spiralia</taxon>
        <taxon>Lophotrochozoa</taxon>
        <taxon>Platyhelminthes</taxon>
        <taxon>Trematoda</taxon>
        <taxon>Digenea</taxon>
        <taxon>Plagiorchiida</taxon>
        <taxon>Echinostomata</taxon>
        <taxon>Echinostomatoidea</taxon>
        <taxon>Fasciolidae</taxon>
        <taxon>Fasciolopsis</taxon>
    </lineage>
</organism>
<protein>
    <recommendedName>
        <fullName evidence="1">Serine-threonine/tyrosine-protein kinase catalytic domain-containing protein</fullName>
    </recommendedName>
</protein>
<proteinExistence type="predicted"/>
<dbReference type="AlphaFoldDB" id="A0A8E0S1M5"/>
<comment type="caution">
    <text evidence="2">The sequence shown here is derived from an EMBL/GenBank/DDBJ whole genome shotgun (WGS) entry which is preliminary data.</text>
</comment>
<keyword evidence="3" id="KW-1185">Reference proteome</keyword>
<feature type="domain" description="Serine-threonine/tyrosine-protein kinase catalytic" evidence="1">
    <location>
        <begin position="36"/>
        <end position="76"/>
    </location>
</feature>
<dbReference type="EMBL" id="LUCM01003687">
    <property type="protein sequence ID" value="KAA0195463.1"/>
    <property type="molecule type" value="Genomic_DNA"/>
</dbReference>
<dbReference type="Proteomes" id="UP000728185">
    <property type="component" value="Unassembled WGS sequence"/>
</dbReference>
<dbReference type="InterPro" id="IPR011009">
    <property type="entry name" value="Kinase-like_dom_sf"/>
</dbReference>
<dbReference type="Pfam" id="PF07714">
    <property type="entry name" value="PK_Tyr_Ser-Thr"/>
    <property type="match status" value="1"/>
</dbReference>
<name>A0A8E0S1M5_9TREM</name>
<dbReference type="InterPro" id="IPR001245">
    <property type="entry name" value="Ser-Thr/Tyr_kinase_cat_dom"/>
</dbReference>
<dbReference type="GO" id="GO:0004672">
    <property type="term" value="F:protein kinase activity"/>
    <property type="evidence" value="ECO:0007669"/>
    <property type="project" value="InterPro"/>
</dbReference>
<evidence type="ECO:0000259" key="1">
    <source>
        <dbReference type="Pfam" id="PF07714"/>
    </source>
</evidence>
<accession>A0A8E0S1M5</accession>
<dbReference type="SUPFAM" id="SSF56112">
    <property type="entry name" value="Protein kinase-like (PK-like)"/>
    <property type="match status" value="1"/>
</dbReference>
<sequence>NLGFSSKEVKDHVCSGHRLPRPVLKVRNSFTPHEMSESKEQEEESTVGRCPLDLYTQMLQCWHLEPECRPTFAEMNVYLTNYYSRVIRT</sequence>
<dbReference type="Gene3D" id="1.10.510.10">
    <property type="entry name" value="Transferase(Phosphotransferase) domain 1"/>
    <property type="match status" value="1"/>
</dbReference>
<dbReference type="OrthoDB" id="5973359at2759"/>